<feature type="transmembrane region" description="Helical" evidence="6">
    <location>
        <begin position="61"/>
        <end position="83"/>
    </location>
</feature>
<evidence type="ECO:0000256" key="3">
    <source>
        <dbReference type="ARBA" id="ARBA00022989"/>
    </source>
</evidence>
<gene>
    <name evidence="8" type="ORF">K469DRAFT_498494</name>
</gene>
<feature type="transmembrane region" description="Helical" evidence="6">
    <location>
        <begin position="28"/>
        <end position="49"/>
    </location>
</feature>
<dbReference type="Pfam" id="PF20684">
    <property type="entry name" value="Fung_rhodopsin"/>
    <property type="match status" value="1"/>
</dbReference>
<dbReference type="PANTHER" id="PTHR33048:SF47">
    <property type="entry name" value="INTEGRAL MEMBRANE PROTEIN-RELATED"/>
    <property type="match status" value="1"/>
</dbReference>
<accession>A0A6A6DWP6</accession>
<reference evidence="8" key="1">
    <citation type="journal article" date="2020" name="Stud. Mycol.">
        <title>101 Dothideomycetes genomes: a test case for predicting lifestyles and emergence of pathogens.</title>
        <authorList>
            <person name="Haridas S."/>
            <person name="Albert R."/>
            <person name="Binder M."/>
            <person name="Bloem J."/>
            <person name="Labutti K."/>
            <person name="Salamov A."/>
            <person name="Andreopoulos B."/>
            <person name="Baker S."/>
            <person name="Barry K."/>
            <person name="Bills G."/>
            <person name="Bluhm B."/>
            <person name="Cannon C."/>
            <person name="Castanera R."/>
            <person name="Culley D."/>
            <person name="Daum C."/>
            <person name="Ezra D."/>
            <person name="Gonzalez J."/>
            <person name="Henrissat B."/>
            <person name="Kuo A."/>
            <person name="Liang C."/>
            <person name="Lipzen A."/>
            <person name="Lutzoni F."/>
            <person name="Magnuson J."/>
            <person name="Mondo S."/>
            <person name="Nolan M."/>
            <person name="Ohm R."/>
            <person name="Pangilinan J."/>
            <person name="Park H.-J."/>
            <person name="Ramirez L."/>
            <person name="Alfaro M."/>
            <person name="Sun H."/>
            <person name="Tritt A."/>
            <person name="Yoshinaga Y."/>
            <person name="Zwiers L.-H."/>
            <person name="Turgeon B."/>
            <person name="Goodwin S."/>
            <person name="Spatafora J."/>
            <person name="Crous P."/>
            <person name="Grigoriev I."/>
        </authorList>
    </citation>
    <scope>NUCLEOTIDE SEQUENCE</scope>
    <source>
        <strain evidence="8">CBS 207.26</strain>
    </source>
</reference>
<dbReference type="Proteomes" id="UP000800200">
    <property type="component" value="Unassembled WGS sequence"/>
</dbReference>
<dbReference type="InterPro" id="IPR052337">
    <property type="entry name" value="SAT4-like"/>
</dbReference>
<evidence type="ECO:0000256" key="6">
    <source>
        <dbReference type="SAM" id="Phobius"/>
    </source>
</evidence>
<keyword evidence="2 6" id="KW-0812">Transmembrane</keyword>
<feature type="domain" description="Rhodopsin" evidence="7">
    <location>
        <begin position="1"/>
        <end position="84"/>
    </location>
</feature>
<feature type="non-terminal residue" evidence="8">
    <location>
        <position position="1"/>
    </location>
</feature>
<dbReference type="GO" id="GO:0016020">
    <property type="term" value="C:membrane"/>
    <property type="evidence" value="ECO:0007669"/>
    <property type="project" value="UniProtKB-SubCell"/>
</dbReference>
<dbReference type="InterPro" id="IPR049326">
    <property type="entry name" value="Rhodopsin_dom_fungi"/>
</dbReference>
<dbReference type="AlphaFoldDB" id="A0A6A6DWP6"/>
<organism evidence="8 9">
    <name type="scientific">Zopfia rhizophila CBS 207.26</name>
    <dbReference type="NCBI Taxonomy" id="1314779"/>
    <lineage>
        <taxon>Eukaryota</taxon>
        <taxon>Fungi</taxon>
        <taxon>Dikarya</taxon>
        <taxon>Ascomycota</taxon>
        <taxon>Pezizomycotina</taxon>
        <taxon>Dothideomycetes</taxon>
        <taxon>Dothideomycetes incertae sedis</taxon>
        <taxon>Zopfiaceae</taxon>
        <taxon>Zopfia</taxon>
    </lineage>
</organism>
<name>A0A6A6DWP6_9PEZI</name>
<evidence type="ECO:0000256" key="1">
    <source>
        <dbReference type="ARBA" id="ARBA00004141"/>
    </source>
</evidence>
<evidence type="ECO:0000256" key="4">
    <source>
        <dbReference type="ARBA" id="ARBA00023136"/>
    </source>
</evidence>
<evidence type="ECO:0000313" key="9">
    <source>
        <dbReference type="Proteomes" id="UP000800200"/>
    </source>
</evidence>
<keyword evidence="4 6" id="KW-0472">Membrane</keyword>
<comment type="similarity">
    <text evidence="5">Belongs to the SAT4 family.</text>
</comment>
<evidence type="ECO:0000256" key="5">
    <source>
        <dbReference type="ARBA" id="ARBA00038359"/>
    </source>
</evidence>
<evidence type="ECO:0000313" key="8">
    <source>
        <dbReference type="EMBL" id="KAF2183453.1"/>
    </source>
</evidence>
<keyword evidence="9" id="KW-1185">Reference proteome</keyword>
<feature type="non-terminal residue" evidence="8">
    <location>
        <position position="87"/>
    </location>
</feature>
<keyword evidence="3 6" id="KW-1133">Transmembrane helix</keyword>
<sequence>CISLHKTWDLLGLVPGKCWGTDAVRANLFAVATINFVTDFIVALLPITFLRKVQRPLRERVIIGVLMALGVFTGVASILKMVFTARF</sequence>
<comment type="subcellular location">
    <subcellularLocation>
        <location evidence="1">Membrane</location>
        <topology evidence="1">Multi-pass membrane protein</topology>
    </subcellularLocation>
</comment>
<dbReference type="PANTHER" id="PTHR33048">
    <property type="entry name" value="PTH11-LIKE INTEGRAL MEMBRANE PROTEIN (AFU_ORTHOLOGUE AFUA_5G11245)"/>
    <property type="match status" value="1"/>
</dbReference>
<protein>
    <recommendedName>
        <fullName evidence="7">Rhodopsin domain-containing protein</fullName>
    </recommendedName>
</protein>
<evidence type="ECO:0000256" key="2">
    <source>
        <dbReference type="ARBA" id="ARBA00022692"/>
    </source>
</evidence>
<dbReference type="EMBL" id="ML994642">
    <property type="protein sequence ID" value="KAF2183453.1"/>
    <property type="molecule type" value="Genomic_DNA"/>
</dbReference>
<evidence type="ECO:0000259" key="7">
    <source>
        <dbReference type="Pfam" id="PF20684"/>
    </source>
</evidence>
<proteinExistence type="inferred from homology"/>
<dbReference type="OrthoDB" id="2988756at2759"/>